<dbReference type="EMBL" id="CVRI01000054">
    <property type="protein sequence ID" value="CRL00616.1"/>
    <property type="molecule type" value="Genomic_DNA"/>
</dbReference>
<dbReference type="AlphaFoldDB" id="A0A1J1IKB2"/>
<reference evidence="1 2" key="1">
    <citation type="submission" date="2015-04" db="EMBL/GenBank/DDBJ databases">
        <authorList>
            <person name="Syromyatnikov M.Y."/>
            <person name="Popov V.N."/>
        </authorList>
    </citation>
    <scope>NUCLEOTIDE SEQUENCE [LARGE SCALE GENOMIC DNA]</scope>
</reference>
<accession>A0A1J1IKB2</accession>
<dbReference type="Proteomes" id="UP000183832">
    <property type="component" value="Unassembled WGS sequence"/>
</dbReference>
<protein>
    <submittedName>
        <fullName evidence="1">CLUMA_CG013876, isoform A</fullName>
    </submittedName>
</protein>
<gene>
    <name evidence="1" type="ORF">CLUMA_CG013876</name>
</gene>
<proteinExistence type="predicted"/>
<evidence type="ECO:0000313" key="2">
    <source>
        <dbReference type="Proteomes" id="UP000183832"/>
    </source>
</evidence>
<keyword evidence="2" id="KW-1185">Reference proteome</keyword>
<organism evidence="1 2">
    <name type="scientific">Clunio marinus</name>
    <dbReference type="NCBI Taxonomy" id="568069"/>
    <lineage>
        <taxon>Eukaryota</taxon>
        <taxon>Metazoa</taxon>
        <taxon>Ecdysozoa</taxon>
        <taxon>Arthropoda</taxon>
        <taxon>Hexapoda</taxon>
        <taxon>Insecta</taxon>
        <taxon>Pterygota</taxon>
        <taxon>Neoptera</taxon>
        <taxon>Endopterygota</taxon>
        <taxon>Diptera</taxon>
        <taxon>Nematocera</taxon>
        <taxon>Chironomoidea</taxon>
        <taxon>Chironomidae</taxon>
        <taxon>Clunio</taxon>
    </lineage>
</organism>
<evidence type="ECO:0000313" key="1">
    <source>
        <dbReference type="EMBL" id="CRL00616.1"/>
    </source>
</evidence>
<name>A0A1J1IKB2_9DIPT</name>
<sequence>MIGCVNFVDSLSPLRHDLFRKVEASNVELSCFPCFLLPGTTYSFMLKQQRFHEENLFYREYESRGENVLRLLIQLFTSECYCSVYVVE</sequence>